<dbReference type="GeneID" id="70244685"/>
<organism evidence="2 3">
    <name type="scientific">Talaromyces proteolyticus</name>
    <dbReference type="NCBI Taxonomy" id="1131652"/>
    <lineage>
        <taxon>Eukaryota</taxon>
        <taxon>Fungi</taxon>
        <taxon>Dikarya</taxon>
        <taxon>Ascomycota</taxon>
        <taxon>Pezizomycotina</taxon>
        <taxon>Eurotiomycetes</taxon>
        <taxon>Eurotiomycetidae</taxon>
        <taxon>Eurotiales</taxon>
        <taxon>Trichocomaceae</taxon>
        <taxon>Talaromyces</taxon>
        <taxon>Talaromyces sect. Bacilispori</taxon>
    </lineage>
</organism>
<name>A0AAD4PXA9_9EURO</name>
<dbReference type="Proteomes" id="UP001201262">
    <property type="component" value="Unassembled WGS sequence"/>
</dbReference>
<evidence type="ECO:0000313" key="3">
    <source>
        <dbReference type="Proteomes" id="UP001201262"/>
    </source>
</evidence>
<gene>
    <name evidence="2" type="ORF">BGW36DRAFT_362808</name>
</gene>
<reference evidence="2" key="1">
    <citation type="submission" date="2021-12" db="EMBL/GenBank/DDBJ databases">
        <title>Convergent genome expansion in fungi linked to evolution of root-endophyte symbiosis.</title>
        <authorList>
            <consortium name="DOE Joint Genome Institute"/>
            <person name="Ke Y.-H."/>
            <person name="Bonito G."/>
            <person name="Liao H.-L."/>
            <person name="Looney B."/>
            <person name="Rojas-Flechas A."/>
            <person name="Nash J."/>
            <person name="Hameed K."/>
            <person name="Schadt C."/>
            <person name="Martin F."/>
            <person name="Crous P.W."/>
            <person name="Miettinen O."/>
            <person name="Magnuson J.K."/>
            <person name="Labbe J."/>
            <person name="Jacobson D."/>
            <person name="Doktycz M.J."/>
            <person name="Veneault-Fourrey C."/>
            <person name="Kuo A."/>
            <person name="Mondo S."/>
            <person name="Calhoun S."/>
            <person name="Riley R."/>
            <person name="Ohm R."/>
            <person name="LaButti K."/>
            <person name="Andreopoulos B."/>
            <person name="Pangilinan J."/>
            <person name="Nolan M."/>
            <person name="Tritt A."/>
            <person name="Clum A."/>
            <person name="Lipzen A."/>
            <person name="Daum C."/>
            <person name="Barry K."/>
            <person name="Grigoriev I.V."/>
            <person name="Vilgalys R."/>
        </authorList>
    </citation>
    <scope>NUCLEOTIDE SEQUENCE</scope>
    <source>
        <strain evidence="2">PMI_201</strain>
    </source>
</reference>
<dbReference type="InterPro" id="IPR011990">
    <property type="entry name" value="TPR-like_helical_dom_sf"/>
</dbReference>
<evidence type="ECO:0000313" key="2">
    <source>
        <dbReference type="EMBL" id="KAH8693287.1"/>
    </source>
</evidence>
<dbReference type="EMBL" id="JAJTJA010000010">
    <property type="protein sequence ID" value="KAH8693287.1"/>
    <property type="molecule type" value="Genomic_DNA"/>
</dbReference>
<evidence type="ECO:0000256" key="1">
    <source>
        <dbReference type="SAM" id="MobiDB-lite"/>
    </source>
</evidence>
<dbReference type="RefSeq" id="XP_046069160.1">
    <property type="nucleotide sequence ID" value="XM_046214398.1"/>
</dbReference>
<dbReference type="AlphaFoldDB" id="A0AAD4PXA9"/>
<accession>A0AAD4PXA9</accession>
<proteinExistence type="predicted"/>
<feature type="region of interest" description="Disordered" evidence="1">
    <location>
        <begin position="1"/>
        <end position="32"/>
    </location>
</feature>
<sequence>MATNSSRLASSTPHTDCHVTSNLPERPRRPPALQGFDQLVPAHPGLEQLDDSTTILAYALTYLDGDAGIPRSILARAGRSLRTWGSNGEPATVTPEEAGIEPTLSALLSSPEQLQTAINRLKDSGLVDMDGDGGVLWMHAGTRARCKLLLQYPNRWMVQAILLVCHAFPRDRYLEEDFNDLGPAYIAQVRHVLQHYDALDAVDHVSLPIQQTVAYTLVASSVLSIRVWKIAALERAEEIAAGFEVRDECLDRMIMARRTEIFRPKDSSMTASLMDLPTTNNQLNALSGEIFLILSAEYLQNKGDLDMAFQLLQNVQPMNRNHISTLEELVLQKKAIVLGRIRRFEGNFEEARQVLEAVYYNSALFPEGVVAVSSSNCDLVSHLAATLCELGNPTQAEMLLSAKLDIIHTSSKRKGNPALRLRLSLAEAVLQQGEYWRAQDIYWDLTRHIGISQGQQDSMSVCRLNIGLARVQHVQGNWIAALKHWERALWVYDNNPGIKGFGTVVVYASIAFVKRQMGDVHGATRYEAQARELFRQTGRRYWFTSLGTVWLDQVMPGLDEQKDIIRSSESLLPIDETSSGVN</sequence>
<feature type="compositionally biased region" description="Polar residues" evidence="1">
    <location>
        <begin position="1"/>
        <end position="23"/>
    </location>
</feature>
<dbReference type="Gene3D" id="1.25.40.10">
    <property type="entry name" value="Tetratricopeptide repeat domain"/>
    <property type="match status" value="1"/>
</dbReference>
<comment type="caution">
    <text evidence="2">The sequence shown here is derived from an EMBL/GenBank/DDBJ whole genome shotgun (WGS) entry which is preliminary data.</text>
</comment>
<keyword evidence="3" id="KW-1185">Reference proteome</keyword>
<dbReference type="SUPFAM" id="SSF48452">
    <property type="entry name" value="TPR-like"/>
    <property type="match status" value="1"/>
</dbReference>
<protein>
    <submittedName>
        <fullName evidence="2">Uncharacterized protein</fullName>
    </submittedName>
</protein>